<dbReference type="CDD" id="cd10931">
    <property type="entry name" value="CE4_u7"/>
    <property type="match status" value="1"/>
</dbReference>
<gene>
    <name evidence="2" type="ORF">CS538_12210</name>
</gene>
<dbReference type="Proteomes" id="UP000231322">
    <property type="component" value="Unassembled WGS sequence"/>
</dbReference>
<evidence type="ECO:0000259" key="1">
    <source>
        <dbReference type="Pfam" id="PF23019"/>
    </source>
</evidence>
<dbReference type="Pfam" id="PF23019">
    <property type="entry name" value="DUF7033"/>
    <property type="match status" value="1"/>
</dbReference>
<sequence length="477" mass="57031">MIYIYYSNNDFCKQIKYIFSVVFNIFRINAKYMENLQQAKDENILLINYSNEVLPRKNVINIKPSYLFSQHYLKMESMPKVPLKKYNGFPVIYLSNEDNKNCYLNKYNNYLITNMDIIQSSFFMITRYEEILLWDKVEKDLYGRFPAKESLAYKEDFLYIPIVNEYIEWLWQWIDSFNLGYKRKSIWGKYDFAACLTHDVDRPFKYRYPLKNDIKNLKVKRTKLAYKDIFLHALSKIDYKKDSFYTFDYMRRIERKYNFTSSFYFMSGGNSQLDGKYNIEDFKIKLLIDYLIEDGCEVGYHYSFNTNENLEQMLIENNIIKQISSKSIYGGRSHYLKFNIINICNNCEKVGLLYDSTLGYGEQIGFRCGICFPYKIFDIIKNKTLNIYEIPLIVMDVTLIEPQYLSLNTKQSINEAIKLIKIVRKYNGVFTLLWHNSSFGDLYKNDCNKIFKKIMKEIYYSKGIGLSGREIIKKFNL</sequence>
<protein>
    <recommendedName>
        <fullName evidence="1">DUF7033 domain-containing protein</fullName>
    </recommendedName>
</protein>
<dbReference type="Gene3D" id="3.20.20.370">
    <property type="entry name" value="Glycoside hydrolase/deacetylase"/>
    <property type="match status" value="1"/>
</dbReference>
<organism evidence="2 3">
    <name type="scientific">Clostridium combesii</name>
    <dbReference type="NCBI Taxonomy" id="39481"/>
    <lineage>
        <taxon>Bacteria</taxon>
        <taxon>Bacillati</taxon>
        <taxon>Bacillota</taxon>
        <taxon>Clostridia</taxon>
        <taxon>Eubacteriales</taxon>
        <taxon>Clostridiaceae</taxon>
        <taxon>Clostridium</taxon>
    </lineage>
</organism>
<evidence type="ECO:0000313" key="2">
    <source>
        <dbReference type="EMBL" id="PIH03751.1"/>
    </source>
</evidence>
<evidence type="ECO:0000313" key="3">
    <source>
        <dbReference type="Proteomes" id="UP000231322"/>
    </source>
</evidence>
<accession>A0A2G7HF54</accession>
<name>A0A2G7HF54_9CLOT</name>
<proteinExistence type="predicted"/>
<dbReference type="SUPFAM" id="SSF88713">
    <property type="entry name" value="Glycoside hydrolase/deacetylase"/>
    <property type="match status" value="1"/>
</dbReference>
<dbReference type="AlphaFoldDB" id="A0A2G7HF54"/>
<dbReference type="InterPro" id="IPR011330">
    <property type="entry name" value="Glyco_hydro/deAcase_b/a-brl"/>
</dbReference>
<reference evidence="2 3" key="1">
    <citation type="submission" date="2017-10" db="EMBL/GenBank/DDBJ databases">
        <title>Reclassification of Eubacterium combesii and discrepancies in the nomenclature of botulinum neurotoxin producing clostridia. Request for an Opinion.</title>
        <authorList>
            <person name="Dobritsa A.P."/>
            <person name="Kutumbaka K.K."/>
            <person name="Samadpour M."/>
        </authorList>
    </citation>
    <scope>NUCLEOTIDE SEQUENCE [LARGE SCALE GENOMIC DNA]</scope>
    <source>
        <strain evidence="2 3">DSM 20696</strain>
    </source>
</reference>
<dbReference type="GO" id="GO:0005975">
    <property type="term" value="P:carbohydrate metabolic process"/>
    <property type="evidence" value="ECO:0007669"/>
    <property type="project" value="InterPro"/>
</dbReference>
<dbReference type="RefSeq" id="WP_099839617.1">
    <property type="nucleotide sequence ID" value="NZ_PEIK01000009.1"/>
</dbReference>
<comment type="caution">
    <text evidence="2">The sequence shown here is derived from an EMBL/GenBank/DDBJ whole genome shotgun (WGS) entry which is preliminary data.</text>
</comment>
<dbReference type="EMBL" id="PEIK01000009">
    <property type="protein sequence ID" value="PIH03751.1"/>
    <property type="molecule type" value="Genomic_DNA"/>
</dbReference>
<keyword evidence="3" id="KW-1185">Reference proteome</keyword>
<dbReference type="InterPro" id="IPR054297">
    <property type="entry name" value="DUF7033"/>
</dbReference>
<feature type="domain" description="DUF7033" evidence="1">
    <location>
        <begin position="114"/>
        <end position="208"/>
    </location>
</feature>